<evidence type="ECO:0000313" key="1">
    <source>
        <dbReference type="EMBL" id="MBK6301539.1"/>
    </source>
</evidence>
<dbReference type="InterPro" id="IPR013078">
    <property type="entry name" value="His_Pase_superF_clade-1"/>
</dbReference>
<dbReference type="Pfam" id="PF00300">
    <property type="entry name" value="His_Phos_1"/>
    <property type="match status" value="1"/>
</dbReference>
<name>A0A934X7J4_9MICO</name>
<dbReference type="PROSITE" id="PS00175">
    <property type="entry name" value="PG_MUTASE"/>
    <property type="match status" value="1"/>
</dbReference>
<dbReference type="InterPro" id="IPR050275">
    <property type="entry name" value="PGM_Phosphatase"/>
</dbReference>
<proteinExistence type="predicted"/>
<dbReference type="SMART" id="SM00855">
    <property type="entry name" value="PGAM"/>
    <property type="match status" value="1"/>
</dbReference>
<dbReference type="GO" id="GO:0016791">
    <property type="term" value="F:phosphatase activity"/>
    <property type="evidence" value="ECO:0007669"/>
    <property type="project" value="TreeGrafter"/>
</dbReference>
<dbReference type="PANTHER" id="PTHR48100">
    <property type="entry name" value="BROAD-SPECIFICITY PHOSPHATASE YOR283W-RELATED"/>
    <property type="match status" value="1"/>
</dbReference>
<reference evidence="1 2" key="1">
    <citation type="submission" date="2020-10" db="EMBL/GenBank/DDBJ databases">
        <title>Connecting structure to function with the recovery of over 1000 high-quality activated sludge metagenome-assembled genomes encoding full-length rRNA genes using long-read sequencing.</title>
        <authorList>
            <person name="Singleton C.M."/>
            <person name="Petriglieri F."/>
            <person name="Kristensen J.M."/>
            <person name="Kirkegaard R.H."/>
            <person name="Michaelsen T.Y."/>
            <person name="Andersen M.H."/>
            <person name="Karst S.M."/>
            <person name="Dueholm M.S."/>
            <person name="Nielsen P.H."/>
            <person name="Albertsen M."/>
        </authorList>
    </citation>
    <scope>NUCLEOTIDE SEQUENCE [LARGE SCALE GENOMIC DNA]</scope>
    <source>
        <strain evidence="1">AalE_18-Q3-R2-46_BAT3C.188</strain>
    </source>
</reference>
<dbReference type="EMBL" id="JADIXZ010000004">
    <property type="protein sequence ID" value="MBK6301539.1"/>
    <property type="molecule type" value="Genomic_DNA"/>
</dbReference>
<gene>
    <name evidence="1" type="ORF">IPF40_11005</name>
</gene>
<accession>A0A934X7J4</accession>
<evidence type="ECO:0000313" key="2">
    <source>
        <dbReference type="Proteomes" id="UP000718281"/>
    </source>
</evidence>
<organism evidence="1 2">
    <name type="scientific">Candidatus Phosphoribacter hodrii</name>
    <dbReference type="NCBI Taxonomy" id="2953743"/>
    <lineage>
        <taxon>Bacteria</taxon>
        <taxon>Bacillati</taxon>
        <taxon>Actinomycetota</taxon>
        <taxon>Actinomycetes</taxon>
        <taxon>Micrococcales</taxon>
        <taxon>Dermatophilaceae</taxon>
        <taxon>Candidatus Phosphoribacter</taxon>
    </lineage>
</organism>
<dbReference type="AlphaFoldDB" id="A0A934X7J4"/>
<dbReference type="InterPro" id="IPR029033">
    <property type="entry name" value="His_PPase_superfam"/>
</dbReference>
<dbReference type="Proteomes" id="UP000718281">
    <property type="component" value="Unassembled WGS sequence"/>
</dbReference>
<protein>
    <submittedName>
        <fullName evidence="1">Histidine phosphatase family protein</fullName>
    </submittedName>
</protein>
<dbReference type="PANTHER" id="PTHR48100:SF58">
    <property type="entry name" value="PE-PGRS FAMILY PROTEIN PE_PGRS11"/>
    <property type="match status" value="1"/>
</dbReference>
<dbReference type="InterPro" id="IPR001345">
    <property type="entry name" value="PG/BPGM_mutase_AS"/>
</dbReference>
<dbReference type="GO" id="GO:0005737">
    <property type="term" value="C:cytoplasm"/>
    <property type="evidence" value="ECO:0007669"/>
    <property type="project" value="TreeGrafter"/>
</dbReference>
<sequence length="196" mass="21234">MRLLLIRHGQTASNVTRLLDTAAPGAPLDEVGLEQARALADALADEPIEAVYASDLTRSQQTAAPLAARHGVEVVVRGGIREIQAGEDEMSADWVRYLTTIMSWNADLDARMPGGESGREVLERFDAVLDEAHAAGHGTIAVISHGAMIRTWAAARATNLTADFLRTTGLDNTIVIELTRTPQRSWTLVRWGDKTP</sequence>
<dbReference type="SUPFAM" id="SSF53254">
    <property type="entry name" value="Phosphoglycerate mutase-like"/>
    <property type="match status" value="1"/>
</dbReference>
<dbReference type="Gene3D" id="3.40.50.1240">
    <property type="entry name" value="Phosphoglycerate mutase-like"/>
    <property type="match status" value="1"/>
</dbReference>
<comment type="caution">
    <text evidence="1">The sequence shown here is derived from an EMBL/GenBank/DDBJ whole genome shotgun (WGS) entry which is preliminary data.</text>
</comment>
<dbReference type="CDD" id="cd07067">
    <property type="entry name" value="HP_PGM_like"/>
    <property type="match status" value="1"/>
</dbReference>